<sequence length="94" mass="10263">MLSAQSDVQVDTPEVRVTEWRLAPGSATGRHIHEMDYVIVPVTAGQMTIVAPSGERSKAQLAVGKSYFRKAGVEHDVLNETGSEIVFLEVELKP</sequence>
<dbReference type="Gene3D" id="2.60.120.10">
    <property type="entry name" value="Jelly Rolls"/>
    <property type="match status" value="1"/>
</dbReference>
<dbReference type="InterPro" id="IPR011051">
    <property type="entry name" value="RmlC_Cupin_sf"/>
</dbReference>
<gene>
    <name evidence="2" type="ORF">JQ619_21250</name>
</gene>
<proteinExistence type="predicted"/>
<organism evidence="2 3">
    <name type="scientific">Bradyrhizobium denitrificans</name>
    <dbReference type="NCBI Taxonomy" id="2734912"/>
    <lineage>
        <taxon>Bacteria</taxon>
        <taxon>Pseudomonadati</taxon>
        <taxon>Pseudomonadota</taxon>
        <taxon>Alphaproteobacteria</taxon>
        <taxon>Hyphomicrobiales</taxon>
        <taxon>Nitrobacteraceae</taxon>
        <taxon>Bradyrhizobium</taxon>
    </lineage>
</organism>
<keyword evidence="3" id="KW-1185">Reference proteome</keyword>
<dbReference type="RefSeq" id="WP_172236088.1">
    <property type="nucleotide sequence ID" value="NZ_JABFDP010000006.1"/>
</dbReference>
<dbReference type="EMBL" id="JAFCLK010000020">
    <property type="protein sequence ID" value="MBR1138299.1"/>
    <property type="molecule type" value="Genomic_DNA"/>
</dbReference>
<dbReference type="Proteomes" id="UP001314635">
    <property type="component" value="Unassembled WGS sequence"/>
</dbReference>
<dbReference type="InterPro" id="IPR014710">
    <property type="entry name" value="RmlC-like_jellyroll"/>
</dbReference>
<dbReference type="SUPFAM" id="SSF51182">
    <property type="entry name" value="RmlC-like cupins"/>
    <property type="match status" value="1"/>
</dbReference>
<accession>A0ABS5GAJ0</accession>
<dbReference type="InterPro" id="IPR013096">
    <property type="entry name" value="Cupin_2"/>
</dbReference>
<dbReference type="Pfam" id="PF07883">
    <property type="entry name" value="Cupin_2"/>
    <property type="match status" value="1"/>
</dbReference>
<dbReference type="CDD" id="cd06982">
    <property type="entry name" value="cupin_BauB-like"/>
    <property type="match status" value="1"/>
</dbReference>
<name>A0ABS5GAJ0_9BRAD</name>
<evidence type="ECO:0000313" key="2">
    <source>
        <dbReference type="EMBL" id="MBR1138299.1"/>
    </source>
</evidence>
<feature type="domain" description="Cupin type-2" evidence="1">
    <location>
        <begin position="19"/>
        <end position="90"/>
    </location>
</feature>
<protein>
    <submittedName>
        <fullName evidence="2">Cupin domain-containing protein</fullName>
    </submittedName>
</protein>
<comment type="caution">
    <text evidence="2">The sequence shown here is derived from an EMBL/GenBank/DDBJ whole genome shotgun (WGS) entry which is preliminary data.</text>
</comment>
<evidence type="ECO:0000313" key="3">
    <source>
        <dbReference type="Proteomes" id="UP001314635"/>
    </source>
</evidence>
<reference evidence="3" key="1">
    <citation type="journal article" date="2021" name="ISME J.">
        <title>Evolutionary origin and ecological implication of a unique nif island in free-living Bradyrhizobium lineages.</title>
        <authorList>
            <person name="Tao J."/>
        </authorList>
    </citation>
    <scope>NUCLEOTIDE SEQUENCE [LARGE SCALE GENOMIC DNA]</scope>
    <source>
        <strain evidence="3">SZCCT0094</strain>
    </source>
</reference>
<evidence type="ECO:0000259" key="1">
    <source>
        <dbReference type="Pfam" id="PF07883"/>
    </source>
</evidence>